<gene>
    <name evidence="2" type="ORF">A2318_02935</name>
</gene>
<dbReference type="Pfam" id="PF00481">
    <property type="entry name" value="PP2C"/>
    <property type="match status" value="1"/>
</dbReference>
<name>A0A1F7W3B0_9BACT</name>
<comment type="caution">
    <text evidence="2">The sequence shown here is derived from an EMBL/GenBank/DDBJ whole genome shotgun (WGS) entry which is preliminary data.</text>
</comment>
<reference evidence="2 3" key="1">
    <citation type="journal article" date="2016" name="Nat. Commun.">
        <title>Thousands of microbial genomes shed light on interconnected biogeochemical processes in an aquifer system.</title>
        <authorList>
            <person name="Anantharaman K."/>
            <person name="Brown C.T."/>
            <person name="Hug L.A."/>
            <person name="Sharon I."/>
            <person name="Castelle C.J."/>
            <person name="Probst A.J."/>
            <person name="Thomas B.C."/>
            <person name="Singh A."/>
            <person name="Wilkins M.J."/>
            <person name="Karaoz U."/>
            <person name="Brodie E.L."/>
            <person name="Williams K.H."/>
            <person name="Hubbard S.S."/>
            <person name="Banfield J.F."/>
        </authorList>
    </citation>
    <scope>NUCLEOTIDE SEQUENCE [LARGE SCALE GENOMIC DNA]</scope>
</reference>
<evidence type="ECO:0000313" key="3">
    <source>
        <dbReference type="Proteomes" id="UP000177331"/>
    </source>
</evidence>
<dbReference type="SMART" id="SM00332">
    <property type="entry name" value="PP2Cc"/>
    <property type="match status" value="1"/>
</dbReference>
<dbReference type="InterPro" id="IPR015655">
    <property type="entry name" value="PP2C"/>
</dbReference>
<accession>A0A1F7W3B0</accession>
<evidence type="ECO:0000313" key="2">
    <source>
        <dbReference type="EMBL" id="OGL96604.1"/>
    </source>
</evidence>
<dbReference type="GO" id="GO:0004722">
    <property type="term" value="F:protein serine/threonine phosphatase activity"/>
    <property type="evidence" value="ECO:0007669"/>
    <property type="project" value="InterPro"/>
</dbReference>
<dbReference type="EMBL" id="MGFD01000064">
    <property type="protein sequence ID" value="OGL96604.1"/>
    <property type="molecule type" value="Genomic_DNA"/>
</dbReference>
<organism evidence="2 3">
    <name type="scientific">Candidatus Uhrbacteria bacterium RIFOXYB2_FULL_45_11</name>
    <dbReference type="NCBI Taxonomy" id="1802421"/>
    <lineage>
        <taxon>Bacteria</taxon>
        <taxon>Candidatus Uhriibacteriota</taxon>
    </lineage>
</organism>
<evidence type="ECO:0000259" key="1">
    <source>
        <dbReference type="PROSITE" id="PS51746"/>
    </source>
</evidence>
<dbReference type="PROSITE" id="PS51746">
    <property type="entry name" value="PPM_2"/>
    <property type="match status" value="1"/>
</dbReference>
<dbReference type="InterPro" id="IPR001932">
    <property type="entry name" value="PPM-type_phosphatase-like_dom"/>
</dbReference>
<proteinExistence type="predicted"/>
<dbReference type="AlphaFoldDB" id="A0A1F7W3B0"/>
<dbReference type="Proteomes" id="UP000177331">
    <property type="component" value="Unassembled WGS sequence"/>
</dbReference>
<dbReference type="InterPro" id="IPR036457">
    <property type="entry name" value="PPM-type-like_dom_sf"/>
</dbReference>
<protein>
    <recommendedName>
        <fullName evidence="1">PPM-type phosphatase domain-containing protein</fullName>
    </recommendedName>
</protein>
<dbReference type="PANTHER" id="PTHR13832">
    <property type="entry name" value="PROTEIN PHOSPHATASE 2C"/>
    <property type="match status" value="1"/>
</dbReference>
<dbReference type="Gene3D" id="3.60.40.10">
    <property type="entry name" value="PPM-type phosphatase domain"/>
    <property type="match status" value="1"/>
</dbReference>
<sequence>MTIEHAVVAVAKRRHPISEDAYAVAQALDQTFAASVVDGHGFHTQATEVADFAQFVALQLVDRMKQCVDSDVIPKWFDEVQHKVEDRFPNQSVGAAAACLVVDASFLLRVAYVGDCRLFRYTPECVEGVEWMTKDHTPECVDERLRLEACGQFGKFRIIRHGADVPLFAIPEQRLHFVDGPIGCSEESLSYTRGFGHSRFRPALTHVPEIRSIELVRDTPNLFALCSDGGTKIVRRVFRRLLQQEFDASVDLRVVTQLAEEKITEKTKGPKHDATIIFFKVSP</sequence>
<dbReference type="PANTHER" id="PTHR13832:SF827">
    <property type="entry name" value="PROTEIN PHOSPHATASE 1L"/>
    <property type="match status" value="1"/>
</dbReference>
<dbReference type="SUPFAM" id="SSF81606">
    <property type="entry name" value="PP2C-like"/>
    <property type="match status" value="1"/>
</dbReference>
<feature type="domain" description="PPM-type phosphatase" evidence="1">
    <location>
        <begin position="4"/>
        <end position="281"/>
    </location>
</feature>